<evidence type="ECO:0008006" key="4">
    <source>
        <dbReference type="Google" id="ProtNLM"/>
    </source>
</evidence>
<sequence length="3153" mass="366225">MRSLVLHIFVLNLLLHFNLLVAELTKTAFNLVKSCLKHDGYGYELPEFLSCNFESLSGISDECIMEMVNWIRKREDEYINIEENLRNKGEIVSDISSKHLYFGEVLNPQAFHSTFIESIKNMKNMSINEFKCPFDCLDKISQVTEELNSLNSEFLYHSKEIVCRKPHFTLETCVSEVESLIEMYLDEDNVTPDLDTRSVPLRLCYNFGMNLGRSEIYLSRMSDLISFNLSIKDLIGVELKEIIGAGLLNLQTDPGIIHIFKELTRDGIESSKTWDFESSSLSPVSKDPLLINKGNNEESTSYSLIGCLFGSDLLFKLYLVPIMKSNTLCKLFFDYRGIVIENDANLEGIYIPKYIDLKKKLRNTISENRYFKQVKFSIEEIIQNSRFNLFKCLDLITTQEISDNLDDISTLSYLICFSIFSTLKKDQDDLFNVEIALYTSLVLKWFLNLGNKESNKLKFPEIETLYEGKTVNSILYALLQALSEGLTEKECIYHFEILNSNDPFLSQNSQINPDFPFRRHINLAPITKEQIKSICNNKNIIYRLLYKLVPLREFVPELQKTKILIHNESNYDHSKNTCSQKGKKEVFDITLQLFFAGDVPRGYLMNADSFSMIGLKAFLKNTLTFLSQEMIMQRYKEIQDGIEFNTPFSDALTMIGISGSYTGMLNKQEQINYTSKYVCGGSSDNIEQKIHYSNVVKSVGSKFVALNKDLNTFSGNTMFSLSNCIDQFVISNWKNERYSVLKSDPILFCGSVALYLGRDYEFIQNEIKNYAIHMSYYEITGNIIPIKCMEVSFSKIDYINKIEDREVLKTSFKDCINNYSATIDFLTKEEIDNFSEHFSKSIFEYVDKPMALHSSSTYRKLIIGVLNDYPGIEKAKIQKVVNSINPIIGFNYGQLVTKLTENNIPLNESGIIVGFIGHKMNRFEKRLQNEFVDWLNNHSGAYLPFDSNPGLKESISNMLASKEKPKNKRDCIKKIAEIINKYKVNKDNNILEIMCDEWIKFSENFPSGNFKSIYDDLMKKSKSDTISLKVTVSEPVGISTEIRVASNSSVFAIIPVLTERGIIDPKKDTLEGVKVNSRVIIFKDFVDQNGEDSLRFNKLGIVDGNVCFLILKYVEPELFEFNVNWKDTNTRKNGSFKTNIRDEKMSIFISELSKNKDLKNRKIESILLSNGKIIDPERINHESKMSDHIFSNPESITINTFLKGSKKLLLKVMWRFPSIINIIPEVFDKKDFVSKDINIHSDETFGSLIQEIKDTIKSNLFERGGYDNNNKFEIDSIEVFQNNEGKYIDHIPKIIKNNPENHQKPIYEMNIKGTMVVKLFVEPNISLNIVSKSLGISHFTTITSISSNDDKNEPTFALYQILNKLHGVNLDTYDIFIPKKSFKNKNKKLNKVNISENIKSFDSVKELEVNNSFVYVEKRKNTHKKWISINVILKEDPSISKIIKLKPSFTISDVIKTLKNSFGDKIKPENLFTTNGTKISLGEDFNSLFFSKALLNNDDVLYLTVIKSERVKSVRLTNGNTESEIEMNRVKSLLYSFGCRTENRSEYPSKFSDLKQVEKFVGKLFPNLNSERIVYEYEDYLLKNTSYLPTVFERINSTLDNNNFGIDNRKLFQENFVDEYKLINEEKNDFFDFLECLRSFRSYFFYQKSKKRIYYADLYNLCKKIGHSLFRREKWLSEKSINGALIVLLEDHLMHPIDLRNTENAFLETVNNTELLGEKCYDILVTILDELVINSKILLNLSIPKNIVYEEICTSIQLFINEYDSNTGEYEKVVETTLAFRVSDTIDRIFPIIWEKNSFGVTIPSKYVFKKSLTSLIDFRNSFTFIKNHLDRYLENTFLNDFPNCTSSVAILIIRNLMLNSGISPNIFLRKLAQFTLEEVYIHSSSETVYVNIPQIVEIFTNNKLYLSSEEKYNQNSFWLWNMIKENHNHNFNDLIHKLENSHNYLLKNTEKVCPIEEENKLTDFEVDDTINKIIDFLVGRISNKETKKDDYLDSLLMIDNLREIVLEDDDLNVRDFYKNIKKSLINILKGENKKALEIIGINDENNLNHEFVPFIVSFRVISKIYPNKFENGDLILRFMRFIIFEVFLNLGILVGNIEIEKIAEKVAKEFDRSKMSISKSKLSKIIIQVFPINSTRFIDINESVSDEISDIILNVLESKEQISYFGINTLSLNNNFDMKSTPRKNFFKSLNNNLDYLEVEETNKVLLEKLYPTNTLSLFNFHISESIRMYNNNVIYVGRLGKTILTTKQQHIGGILLSYGYENVHGSLMSNFDHIHCFNSVIGVITDNPRRLDHYYQICMNICIEVNEINYSECDKLTIQTISSELLGKDKSKSLNQLIKSLGYDHVFENDIDILRTVLLDENNERLSEYWVNCISSARKNPNFHTFVSSIENKVNSIINEKGVKYPSSGFSFFELVGELVSLWTRETIDDYIKELLVKEGYTLKFFGHLSKIWPGDGYNRINMKVTKPTNRTLSILKKSLLEEVMKDDKLRVSYDILNIEHLIGSIGERFKISLFESDDLEEDKIIPLMAFGANFKRVYSMFNKEEEISIFLSFEKCINEVTNDVKDHLNLKYSDLLSFCTQVINEISKKKSNSGLILKQKYSREEIYFSSIYYAFNTVLNYIFEGFLGRIQVYNYITSVRHDLYSLNTEMGIFNFVMRFINKFNLPIDPNVMSYYLMRMLLNPIMGTYLSQDINVKVLQNVPDSLILSRGFYDLTYQVLRDSLHEQKYEIQDSYLKDQFKREAVINHINGGFNPLKVAEFIYQATNIRDNRLSYIFGSKLGMTKLSFKLVTIKNILDEKLNELINFGENKGESDKVSFLKTIRANLTPMDKLVYELNGSSFENCITEIINKYSTISTSIYYDSKFKYAKEVCNMVIEPIERITRDIDESIKSDHSAALEYCENLRMRKEVEVLSKEIDNVLYYFGKSELINTIFDVKVKDDTYLERITSYVSKKMNKASRKRKFQKLFNKWGKKSTKLILDNILLRRAVFDKVKLYLENHVFVIFPILKNVLTIIDHWTLSTVEYQNAKKILSKAIIFIAKVTRPYSIPNFIKDARLRSEYINELNYFLSKKSNQCENELNILGTQLKPYYLRVSWYTHYLAFVYQEIVSLLNQLPNISVKNIKTKRRTKYLSLGQRIKKKIKEKFIKKS</sequence>
<keyword evidence="1" id="KW-0732">Signal</keyword>
<feature type="chain" id="PRO_5043530336" description="Ubiquitin-like domain-containing protein" evidence="1">
    <location>
        <begin position="23"/>
        <end position="3153"/>
    </location>
</feature>
<evidence type="ECO:0000313" key="3">
    <source>
        <dbReference type="Proteomes" id="UP001311799"/>
    </source>
</evidence>
<protein>
    <recommendedName>
        <fullName evidence="4">Ubiquitin-like domain-containing protein</fullName>
    </recommendedName>
</protein>
<dbReference type="Proteomes" id="UP001311799">
    <property type="component" value="Unassembled WGS sequence"/>
</dbReference>
<name>A0AAV9Y1C2_9CRYT</name>
<organism evidence="2 3">
    <name type="scientific">Cryptosporidium xiaoi</name>
    <dbReference type="NCBI Taxonomy" id="659607"/>
    <lineage>
        <taxon>Eukaryota</taxon>
        <taxon>Sar</taxon>
        <taxon>Alveolata</taxon>
        <taxon>Apicomplexa</taxon>
        <taxon>Conoidasida</taxon>
        <taxon>Coccidia</taxon>
        <taxon>Eucoccidiorida</taxon>
        <taxon>Eimeriorina</taxon>
        <taxon>Cryptosporidiidae</taxon>
        <taxon>Cryptosporidium</taxon>
    </lineage>
</organism>
<comment type="caution">
    <text evidence="2">The sequence shown here is derived from an EMBL/GenBank/DDBJ whole genome shotgun (WGS) entry which is preliminary data.</text>
</comment>
<feature type="signal peptide" evidence="1">
    <location>
        <begin position="1"/>
        <end position="22"/>
    </location>
</feature>
<gene>
    <name evidence="2" type="ORF">RS030_203125</name>
</gene>
<evidence type="ECO:0000313" key="2">
    <source>
        <dbReference type="EMBL" id="KAK6589565.1"/>
    </source>
</evidence>
<proteinExistence type="predicted"/>
<evidence type="ECO:0000256" key="1">
    <source>
        <dbReference type="SAM" id="SignalP"/>
    </source>
</evidence>
<reference evidence="2 3" key="1">
    <citation type="submission" date="2023-10" db="EMBL/GenBank/DDBJ databases">
        <title>Comparative genomics analysis reveals potential genetic determinants of host preference in Cryptosporidium xiaoi.</title>
        <authorList>
            <person name="Xiao L."/>
            <person name="Li J."/>
        </authorList>
    </citation>
    <scope>NUCLEOTIDE SEQUENCE [LARGE SCALE GENOMIC DNA]</scope>
    <source>
        <strain evidence="2 3">52996</strain>
    </source>
</reference>
<accession>A0AAV9Y1C2</accession>
<dbReference type="EMBL" id="JAWDEY010000012">
    <property type="protein sequence ID" value="KAK6589565.1"/>
    <property type="molecule type" value="Genomic_DNA"/>
</dbReference>
<keyword evidence="3" id="KW-1185">Reference proteome</keyword>